<dbReference type="InterPro" id="IPR005146">
    <property type="entry name" value="B3/B4_tRNA-bd"/>
</dbReference>
<dbReference type="InterPro" id="IPR020825">
    <property type="entry name" value="Phe-tRNA_synthase-like_B3/B4"/>
</dbReference>
<dbReference type="Gene3D" id="3.50.40.10">
    <property type="entry name" value="Phenylalanyl-trna Synthetase, Chain B, domain 3"/>
    <property type="match status" value="1"/>
</dbReference>
<dbReference type="GO" id="GO:0003723">
    <property type="term" value="F:RNA binding"/>
    <property type="evidence" value="ECO:0007669"/>
    <property type="project" value="InterPro"/>
</dbReference>
<evidence type="ECO:0000313" key="3">
    <source>
        <dbReference type="Proteomes" id="UP000238348"/>
    </source>
</evidence>
<protein>
    <recommendedName>
        <fullName evidence="1">B3/B4 tRNA-binding domain-containing protein</fullName>
    </recommendedName>
</protein>
<evidence type="ECO:0000313" key="2">
    <source>
        <dbReference type="EMBL" id="AUX47155.1"/>
    </source>
</evidence>
<dbReference type="RefSeq" id="WP_104985217.1">
    <property type="nucleotide sequence ID" value="NZ_CP012673.1"/>
</dbReference>
<accession>A0A2L0F6F7</accession>
<reference evidence="2 3" key="1">
    <citation type="submission" date="2015-09" db="EMBL/GenBank/DDBJ databases">
        <title>Sorangium comparison.</title>
        <authorList>
            <person name="Zaburannyi N."/>
            <person name="Bunk B."/>
            <person name="Overmann J."/>
            <person name="Mueller R."/>
        </authorList>
    </citation>
    <scope>NUCLEOTIDE SEQUENCE [LARGE SCALE GENOMIC DNA]</scope>
    <source>
        <strain evidence="2 3">So ce26</strain>
    </source>
</reference>
<evidence type="ECO:0000259" key="1">
    <source>
        <dbReference type="SMART" id="SM00873"/>
    </source>
</evidence>
<name>A0A2L0F6F7_SORCE</name>
<dbReference type="EMBL" id="CP012673">
    <property type="protein sequence ID" value="AUX47155.1"/>
    <property type="molecule type" value="Genomic_DNA"/>
</dbReference>
<feature type="domain" description="B3/B4 tRNA-binding" evidence="1">
    <location>
        <begin position="49"/>
        <end position="202"/>
    </location>
</feature>
<dbReference type="GO" id="GO:0004826">
    <property type="term" value="F:phenylalanine-tRNA ligase activity"/>
    <property type="evidence" value="ECO:0007669"/>
    <property type="project" value="InterPro"/>
</dbReference>
<dbReference type="AlphaFoldDB" id="A0A2L0F6F7"/>
<proteinExistence type="predicted"/>
<dbReference type="Pfam" id="PF03483">
    <property type="entry name" value="B3_4"/>
    <property type="match status" value="1"/>
</dbReference>
<dbReference type="OrthoDB" id="276580at2"/>
<dbReference type="SMART" id="SM00873">
    <property type="entry name" value="B3_4"/>
    <property type="match status" value="1"/>
</dbReference>
<dbReference type="SUPFAM" id="SSF56037">
    <property type="entry name" value="PheT/TilS domain"/>
    <property type="match status" value="1"/>
</dbReference>
<dbReference type="PANTHER" id="PTHR39209">
    <property type="match status" value="1"/>
</dbReference>
<organism evidence="2 3">
    <name type="scientific">Sorangium cellulosum</name>
    <name type="common">Polyangium cellulosum</name>
    <dbReference type="NCBI Taxonomy" id="56"/>
    <lineage>
        <taxon>Bacteria</taxon>
        <taxon>Pseudomonadati</taxon>
        <taxon>Myxococcota</taxon>
        <taxon>Polyangia</taxon>
        <taxon>Polyangiales</taxon>
        <taxon>Polyangiaceae</taxon>
        <taxon>Sorangium</taxon>
    </lineage>
</organism>
<gene>
    <name evidence="2" type="ORF">SOCE26_086670</name>
</gene>
<dbReference type="Proteomes" id="UP000238348">
    <property type="component" value="Chromosome"/>
</dbReference>
<sequence>MLTISAHPLLDAIAFVTTFPAPLGDLPASEALRGLLSDKASAPFRSDDAVRSAVRDLLRHGGYKPTGRGKPASEYLTRAAESGALSPINAAVDACNAVSLHTGLPISVIDLDRARPPLHVGVAPAGARYVFNASGQEIDLEGLLCVFDAEGPCANAVKDAQRTKTHAGTTRTLSVLWGSRALPGRAAEAAAWYRELLAGLGATTSDAPIVA</sequence>
<dbReference type="PANTHER" id="PTHR39209:SF2">
    <property type="entry name" value="CYTOPLASMIC PROTEIN"/>
    <property type="match status" value="1"/>
</dbReference>